<dbReference type="AlphaFoldDB" id="A0A191VAR7"/>
<dbReference type="GO" id="GO:0051213">
    <property type="term" value="F:dioxygenase activity"/>
    <property type="evidence" value="ECO:0007669"/>
    <property type="project" value="UniProtKB-KW"/>
</dbReference>
<evidence type="ECO:0000256" key="6">
    <source>
        <dbReference type="ARBA" id="ARBA00023002"/>
    </source>
</evidence>
<dbReference type="GeneID" id="91309823"/>
<dbReference type="InterPro" id="IPR013785">
    <property type="entry name" value="Aldolase_TIM"/>
</dbReference>
<organism evidence="10 11">
    <name type="scientific">Streptomyces parvulus</name>
    <dbReference type="NCBI Taxonomy" id="146923"/>
    <lineage>
        <taxon>Bacteria</taxon>
        <taxon>Bacillati</taxon>
        <taxon>Actinomycetota</taxon>
        <taxon>Actinomycetes</taxon>
        <taxon>Kitasatosporales</taxon>
        <taxon>Streptomycetaceae</taxon>
        <taxon>Streptomyces</taxon>
    </lineage>
</organism>
<dbReference type="PANTHER" id="PTHR42747:SF3">
    <property type="entry name" value="NITRONATE MONOOXYGENASE-RELATED"/>
    <property type="match status" value="1"/>
</dbReference>
<dbReference type="RefSeq" id="WP_064732334.1">
    <property type="nucleotide sequence ID" value="NZ_BMRX01000024.1"/>
</dbReference>
<evidence type="ECO:0000256" key="2">
    <source>
        <dbReference type="ARBA" id="ARBA00009881"/>
    </source>
</evidence>
<dbReference type="InterPro" id="IPR004136">
    <property type="entry name" value="NMO"/>
</dbReference>
<keyword evidence="3" id="KW-0216">Detoxification</keyword>
<evidence type="ECO:0000256" key="4">
    <source>
        <dbReference type="ARBA" id="ARBA00022630"/>
    </source>
</evidence>
<sequence>MNRLLSDLGVELPVLAAPMAGGGSTSELVVAAGRAGSLGFLAAGYKTPAALDEEIRAVRAAGVPFGVNLFAPNPVPVEGDAYARYARAVQGEADRYGLSLPSVEPTEDDDAWAAKIDLIARSPVPWVSFTFGIPDSRVVATLRRAGVTVLQSVTSVDEAEEAARAGVDALIVQGPAAGGHSATLTPDRPIASVPLPHLVARVRRSLTLPLIAAGGIGEPGDVAAALHAGAAATMIGTLLLRADESGASTLHQQALTDPAFEGTVLTRAFTGRPARALRNAFIDRYESVAPAGYPAVHHLTAPLRRAATAAGDKELVHLWAGTGYRQAAQEPTAHTLRRLTLPL</sequence>
<comment type="cofactor">
    <cofactor evidence="1">
        <name>FMN</name>
        <dbReference type="ChEBI" id="CHEBI:58210"/>
    </cofactor>
</comment>
<dbReference type="GO" id="GO:0018580">
    <property type="term" value="F:nitronate monooxygenase activity"/>
    <property type="evidence" value="ECO:0007669"/>
    <property type="project" value="InterPro"/>
</dbReference>
<comment type="catalytic activity">
    <reaction evidence="9">
        <text>3 propionate 3-nitronate + 3 O2 + H2O = 3 3-oxopropanoate + 2 nitrate + nitrite + H2O2 + 3 H(+)</text>
        <dbReference type="Rhea" id="RHEA:57332"/>
        <dbReference type="ChEBI" id="CHEBI:15377"/>
        <dbReference type="ChEBI" id="CHEBI:15378"/>
        <dbReference type="ChEBI" id="CHEBI:15379"/>
        <dbReference type="ChEBI" id="CHEBI:16240"/>
        <dbReference type="ChEBI" id="CHEBI:16301"/>
        <dbReference type="ChEBI" id="CHEBI:17632"/>
        <dbReference type="ChEBI" id="CHEBI:33190"/>
        <dbReference type="ChEBI" id="CHEBI:136067"/>
    </reaction>
</comment>
<keyword evidence="10" id="KW-0223">Dioxygenase</keyword>
<keyword evidence="4" id="KW-0285">Flavoprotein</keyword>
<evidence type="ECO:0000256" key="1">
    <source>
        <dbReference type="ARBA" id="ARBA00001917"/>
    </source>
</evidence>
<keyword evidence="6" id="KW-0560">Oxidoreductase</keyword>
<dbReference type="Pfam" id="PF03060">
    <property type="entry name" value="NMO"/>
    <property type="match status" value="1"/>
</dbReference>
<evidence type="ECO:0000313" key="10">
    <source>
        <dbReference type="EMBL" id="ANJ12005.1"/>
    </source>
</evidence>
<evidence type="ECO:0000256" key="5">
    <source>
        <dbReference type="ARBA" id="ARBA00022643"/>
    </source>
</evidence>
<keyword evidence="10" id="KW-0614">Plasmid</keyword>
<dbReference type="PANTHER" id="PTHR42747">
    <property type="entry name" value="NITRONATE MONOOXYGENASE-RELATED"/>
    <property type="match status" value="1"/>
</dbReference>
<protein>
    <recommendedName>
        <fullName evidence="8">Propionate 3-nitronate monooxygenase</fullName>
    </recommendedName>
</protein>
<dbReference type="Gene3D" id="3.20.20.70">
    <property type="entry name" value="Aldolase class I"/>
    <property type="match status" value="1"/>
</dbReference>
<evidence type="ECO:0000256" key="7">
    <source>
        <dbReference type="ARBA" id="ARBA00023033"/>
    </source>
</evidence>
<dbReference type="SMART" id="SM01240">
    <property type="entry name" value="IMPDH"/>
    <property type="match status" value="1"/>
</dbReference>
<evidence type="ECO:0000256" key="9">
    <source>
        <dbReference type="ARBA" id="ARBA00049401"/>
    </source>
</evidence>
<evidence type="ECO:0000256" key="3">
    <source>
        <dbReference type="ARBA" id="ARBA00022575"/>
    </source>
</evidence>
<keyword evidence="5" id="KW-0288">FMN</keyword>
<gene>
    <name evidence="10" type="ORF">Spa2297_33475</name>
</gene>
<evidence type="ECO:0000313" key="11">
    <source>
        <dbReference type="Proteomes" id="UP000078468"/>
    </source>
</evidence>
<accession>A0A191VAR7</accession>
<reference evidence="10 11" key="1">
    <citation type="submission" date="2016-05" db="EMBL/GenBank/DDBJ databases">
        <title>Non-Contiguous Finished Genome Sequence of Streptomyces parvulus 2297 Integrated Site-Specifically with Actinophage R4.</title>
        <authorList>
            <person name="Nishizawa T."/>
            <person name="Miura T."/>
            <person name="Harada C."/>
            <person name="Guo Y."/>
            <person name="Narisawa K."/>
            <person name="Ohta H."/>
            <person name="Takahashi H."/>
            <person name="Shirai M."/>
        </authorList>
    </citation>
    <scope>NUCLEOTIDE SEQUENCE [LARGE SCALE GENOMIC DNA]</scope>
    <source>
        <strain evidence="10 11">2297</strain>
        <plasmid evidence="11">pspa1</plasmid>
    </source>
</reference>
<dbReference type="GO" id="GO:0009636">
    <property type="term" value="P:response to toxic substance"/>
    <property type="evidence" value="ECO:0007669"/>
    <property type="project" value="UniProtKB-KW"/>
</dbReference>
<evidence type="ECO:0000256" key="8">
    <source>
        <dbReference type="ARBA" id="ARBA00031155"/>
    </source>
</evidence>
<geneLocation type="plasmid" evidence="11">
    <name>pspa1</name>
</geneLocation>
<dbReference type="KEGG" id="spav:Spa2297_33475"/>
<name>A0A191VAR7_9ACTN</name>
<dbReference type="EMBL" id="CP015867">
    <property type="protein sequence ID" value="ANJ12005.1"/>
    <property type="molecule type" value="Genomic_DNA"/>
</dbReference>
<dbReference type="SUPFAM" id="SSF51412">
    <property type="entry name" value="Inosine monophosphate dehydrogenase (IMPDH)"/>
    <property type="match status" value="1"/>
</dbReference>
<proteinExistence type="inferred from homology"/>
<comment type="similarity">
    <text evidence="2">Belongs to the nitronate monooxygenase family. NMO class I subfamily.</text>
</comment>
<dbReference type="CDD" id="cd04730">
    <property type="entry name" value="NPD_like"/>
    <property type="match status" value="1"/>
</dbReference>
<dbReference type="Proteomes" id="UP000078468">
    <property type="component" value="Plasmid pspa1"/>
</dbReference>
<keyword evidence="7" id="KW-0503">Monooxygenase</keyword>